<comment type="similarity">
    <text evidence="3 11">Belongs to the CarA family.</text>
</comment>
<evidence type="ECO:0000313" key="14">
    <source>
        <dbReference type="Proteomes" id="UP000298636"/>
    </source>
</evidence>
<dbReference type="OrthoDB" id="9804328at2"/>
<evidence type="ECO:0000256" key="11">
    <source>
        <dbReference type="HAMAP-Rule" id="MF_01209"/>
    </source>
</evidence>
<dbReference type="Gene3D" id="3.40.50.880">
    <property type="match status" value="1"/>
</dbReference>
<dbReference type="PANTHER" id="PTHR43418:SF7">
    <property type="entry name" value="CARBAMOYL-PHOSPHATE SYNTHASE SMALL CHAIN"/>
    <property type="match status" value="1"/>
</dbReference>
<comment type="catalytic activity">
    <reaction evidence="10 11">
        <text>L-glutamine + H2O = L-glutamate + NH4(+)</text>
        <dbReference type="Rhea" id="RHEA:15889"/>
        <dbReference type="ChEBI" id="CHEBI:15377"/>
        <dbReference type="ChEBI" id="CHEBI:28938"/>
        <dbReference type="ChEBI" id="CHEBI:29985"/>
        <dbReference type="ChEBI" id="CHEBI:58359"/>
    </reaction>
</comment>
<feature type="domain" description="Carbamoyl-phosphate synthase small subunit N-terminal" evidence="12">
    <location>
        <begin position="3"/>
        <end position="133"/>
    </location>
</feature>
<dbReference type="Proteomes" id="UP000298636">
    <property type="component" value="Chromosome"/>
</dbReference>
<feature type="binding site" evidence="11">
    <location>
        <position position="309"/>
    </location>
    <ligand>
        <name>L-glutamine</name>
        <dbReference type="ChEBI" id="CHEBI:58359"/>
    </ligand>
</feature>
<protein>
    <recommendedName>
        <fullName evidence="11">Carbamoyl phosphate synthase small chain</fullName>
        <ecNumber evidence="11">6.3.5.5</ecNumber>
    </recommendedName>
    <alternativeName>
        <fullName evidence="11">Carbamoyl phosphate synthetase glutamine chain</fullName>
    </alternativeName>
</protein>
<dbReference type="PRINTS" id="PR00096">
    <property type="entry name" value="GATASE"/>
</dbReference>
<feature type="active site" evidence="11">
    <location>
        <position position="348"/>
    </location>
</feature>
<dbReference type="GO" id="GO:0006541">
    <property type="term" value="P:glutamine metabolic process"/>
    <property type="evidence" value="ECO:0007669"/>
    <property type="project" value="InterPro"/>
</dbReference>
<dbReference type="InterPro" id="IPR036480">
    <property type="entry name" value="CarbP_synth_ssu_N_sf"/>
</dbReference>
<dbReference type="InterPro" id="IPR050472">
    <property type="entry name" value="Anth_synth/Amidotransfase"/>
</dbReference>
<dbReference type="SUPFAM" id="SSF52317">
    <property type="entry name" value="Class I glutamine amidotransferase-like"/>
    <property type="match status" value="1"/>
</dbReference>
<dbReference type="UniPathway" id="UPA00070">
    <property type="reaction ID" value="UER00115"/>
</dbReference>
<dbReference type="NCBIfam" id="TIGR01368">
    <property type="entry name" value="CPSaseIIsmall"/>
    <property type="match status" value="1"/>
</dbReference>
<evidence type="ECO:0000256" key="3">
    <source>
        <dbReference type="ARBA" id="ARBA00007800"/>
    </source>
</evidence>
<dbReference type="EMBL" id="CP032998">
    <property type="protein sequence ID" value="QCI26286.1"/>
    <property type="molecule type" value="Genomic_DNA"/>
</dbReference>
<evidence type="ECO:0000256" key="6">
    <source>
        <dbReference type="ARBA" id="ARBA00022840"/>
    </source>
</evidence>
<feature type="binding site" evidence="11">
    <location>
        <position position="47"/>
    </location>
    <ligand>
        <name>L-glutamine</name>
        <dbReference type="ChEBI" id="CHEBI:58359"/>
    </ligand>
</feature>
<keyword evidence="7 11" id="KW-0315">Glutamine amidotransferase</keyword>
<dbReference type="PRINTS" id="PR00099">
    <property type="entry name" value="CPSGATASE"/>
</dbReference>
<dbReference type="GO" id="GO:0004088">
    <property type="term" value="F:carbamoyl-phosphate synthase (glutamine-hydrolyzing) activity"/>
    <property type="evidence" value="ECO:0007669"/>
    <property type="project" value="UniProtKB-UniRule"/>
</dbReference>
<keyword evidence="11" id="KW-0055">Arginine biosynthesis</keyword>
<comment type="pathway">
    <text evidence="1 11">Pyrimidine metabolism; UMP biosynthesis via de novo pathway; (S)-dihydroorotate from bicarbonate: step 1/3.</text>
</comment>
<dbReference type="SMART" id="SM01097">
    <property type="entry name" value="CPSase_sm_chain"/>
    <property type="match status" value="1"/>
</dbReference>
<dbReference type="InterPro" id="IPR035686">
    <property type="entry name" value="CPSase_GATase1"/>
</dbReference>
<dbReference type="HAMAP" id="MF_01209">
    <property type="entry name" value="CPSase_S_chain"/>
    <property type="match status" value="1"/>
</dbReference>
<feature type="binding site" evidence="11">
    <location>
        <position position="306"/>
    </location>
    <ligand>
        <name>L-glutamine</name>
        <dbReference type="ChEBI" id="CHEBI:58359"/>
    </ligand>
</feature>
<feature type="binding site" evidence="11">
    <location>
        <position position="236"/>
    </location>
    <ligand>
        <name>L-glutamine</name>
        <dbReference type="ChEBI" id="CHEBI:58359"/>
    </ligand>
</feature>
<comment type="caution">
    <text evidence="11">Lacks conserved residue(s) required for the propagation of feature annotation.</text>
</comment>
<evidence type="ECO:0000256" key="10">
    <source>
        <dbReference type="ARBA" id="ARBA00049285"/>
    </source>
</evidence>
<comment type="function">
    <text evidence="11">Small subunit of the glutamine-dependent carbamoyl phosphate synthetase (CPSase). CPSase catalyzes the formation of carbamoyl phosphate from the ammonia moiety of glutamine, carbonate, and phosphate donated by ATP, constituting the first step of 2 biosynthetic pathways, one leading to arginine and/or urea and the other to pyrimidine nucleotides. The small subunit (glutamine amidotransferase) binds and cleaves glutamine to supply the large subunit with the substrate ammonia.</text>
</comment>
<feature type="binding site" evidence="11">
    <location>
        <position position="265"/>
    </location>
    <ligand>
        <name>L-glutamine</name>
        <dbReference type="ChEBI" id="CHEBI:58359"/>
    </ligand>
</feature>
<keyword evidence="11" id="KW-0028">Amino-acid biosynthesis</keyword>
<dbReference type="Pfam" id="PF00117">
    <property type="entry name" value="GATase"/>
    <property type="match status" value="1"/>
</dbReference>
<sequence>MTQYALLVLEDGTIFQGKSIGYNGITIGEIVFNTSMTGYQEILTDPSYKNQIITFTYPHIGNTGINKYDTESNHIQVKGIIIRDISLSNNHCDSIYNLSEYLKYHHIIGISNLDTRKITRIIRNQGTQYGCIITKYNFSLAYKYTKNFYEHKNMYLVQTSNKKKIYHWTPTKNITIKKTIKNKKKLFHIIVYDFGIKNSILQILSKHGCYFTIVPSDTSYKKILHLQPDGIILSNGPGDPRFYNNAITNIKNIIRINIPTFGICLGHQLLALSQGAKIIKMKFGHHGSNHPVQNIQTKQVMITTQNHNFTIDHKNIPNNIHITHISLFDKTIQGIQIINKSAFSFQGHPESSPGPHDAKPLFNTFINYIINTPKLY</sequence>
<comment type="subunit">
    <text evidence="11">Composed of two chains; the small (or glutamine) chain promotes the hydrolysis of glutamine to ammonia, which is used by the large (or ammonia) chain to synthesize carbamoyl phosphate. Tetramer of heterodimers (alpha,beta)4.</text>
</comment>
<dbReference type="InterPro" id="IPR002474">
    <property type="entry name" value="CarbamoylP_synth_ssu_N"/>
</dbReference>
<dbReference type="AlphaFoldDB" id="A0A4D6Y8L7"/>
<evidence type="ECO:0000259" key="12">
    <source>
        <dbReference type="SMART" id="SM01097"/>
    </source>
</evidence>
<dbReference type="GO" id="GO:0006207">
    <property type="term" value="P:'de novo' pyrimidine nucleobase biosynthetic process"/>
    <property type="evidence" value="ECO:0007669"/>
    <property type="project" value="InterPro"/>
</dbReference>
<reference evidence="13 14" key="1">
    <citation type="submission" date="2018-10" db="EMBL/GenBank/DDBJ databases">
        <title>Comparative functional genomics of the obligate endosymbiont Buchnera aphidicola.</title>
        <authorList>
            <person name="Chong R.A."/>
        </authorList>
    </citation>
    <scope>NUCLEOTIDE SEQUENCE [LARGE SCALE GENOMIC DNA]</scope>
    <source>
        <strain evidence="13 14">Ssp</strain>
    </source>
</reference>
<dbReference type="InterPro" id="IPR029062">
    <property type="entry name" value="Class_I_gatase-like"/>
</dbReference>
<accession>A0A4D6Y8L7</accession>
<keyword evidence="14" id="KW-1185">Reference proteome</keyword>
<evidence type="ECO:0000256" key="9">
    <source>
        <dbReference type="ARBA" id="ARBA00048816"/>
    </source>
</evidence>
<dbReference type="GO" id="GO:0044205">
    <property type="term" value="P:'de novo' UMP biosynthetic process"/>
    <property type="evidence" value="ECO:0007669"/>
    <property type="project" value="UniProtKB-UniRule"/>
</dbReference>
<feature type="active site" description="Nucleophile" evidence="11">
    <location>
        <position position="264"/>
    </location>
</feature>
<evidence type="ECO:0000256" key="4">
    <source>
        <dbReference type="ARBA" id="ARBA00022598"/>
    </source>
</evidence>
<evidence type="ECO:0000256" key="5">
    <source>
        <dbReference type="ARBA" id="ARBA00022741"/>
    </source>
</evidence>
<evidence type="ECO:0000256" key="2">
    <source>
        <dbReference type="ARBA" id="ARBA00005077"/>
    </source>
</evidence>
<evidence type="ECO:0000256" key="1">
    <source>
        <dbReference type="ARBA" id="ARBA00004812"/>
    </source>
</evidence>
<evidence type="ECO:0000313" key="13">
    <source>
        <dbReference type="EMBL" id="QCI26286.1"/>
    </source>
</evidence>
<keyword evidence="4 11" id="KW-0436">Ligase</keyword>
<dbReference type="GO" id="GO:0004359">
    <property type="term" value="F:glutaminase activity"/>
    <property type="evidence" value="ECO:0007669"/>
    <property type="project" value="RHEA"/>
</dbReference>
<dbReference type="PROSITE" id="PS51273">
    <property type="entry name" value="GATASE_TYPE_1"/>
    <property type="match status" value="1"/>
</dbReference>
<gene>
    <name evidence="11" type="primary">carA</name>
    <name evidence="13" type="ORF">D9V79_00475</name>
</gene>
<evidence type="ECO:0000256" key="8">
    <source>
        <dbReference type="ARBA" id="ARBA00022975"/>
    </source>
</evidence>
<keyword evidence="6 11" id="KW-0067">ATP-binding</keyword>
<dbReference type="CDD" id="cd01744">
    <property type="entry name" value="GATase1_CPSase"/>
    <property type="match status" value="1"/>
</dbReference>
<feature type="active site" evidence="11">
    <location>
        <position position="350"/>
    </location>
</feature>
<comment type="pathway">
    <text evidence="2 11">Amino-acid biosynthesis; L-arginine biosynthesis; carbamoyl phosphate from bicarbonate: step 1/1.</text>
</comment>
<name>A0A4D6Y8L7_9GAMM</name>
<proteinExistence type="inferred from homology"/>
<dbReference type="Pfam" id="PF00988">
    <property type="entry name" value="CPSase_sm_chain"/>
    <property type="match status" value="1"/>
</dbReference>
<dbReference type="GO" id="GO:0006526">
    <property type="term" value="P:L-arginine biosynthetic process"/>
    <property type="evidence" value="ECO:0007669"/>
    <property type="project" value="UniProtKB-UniRule"/>
</dbReference>
<keyword evidence="8 11" id="KW-0665">Pyrimidine biosynthesis</keyword>
<dbReference type="UniPathway" id="UPA00068">
    <property type="reaction ID" value="UER00171"/>
</dbReference>
<dbReference type="InterPro" id="IPR017926">
    <property type="entry name" value="GATASE"/>
</dbReference>
<feature type="binding site" evidence="11">
    <location>
        <position position="268"/>
    </location>
    <ligand>
        <name>L-glutamine</name>
        <dbReference type="ChEBI" id="CHEBI:58359"/>
    </ligand>
</feature>
<dbReference type="SUPFAM" id="SSF52021">
    <property type="entry name" value="Carbamoyl phosphate synthetase, small subunit N-terminal domain"/>
    <property type="match status" value="1"/>
</dbReference>
<dbReference type="PANTHER" id="PTHR43418">
    <property type="entry name" value="MULTIFUNCTIONAL TRYPTOPHAN BIOSYNTHESIS PROTEIN-RELATED"/>
    <property type="match status" value="1"/>
</dbReference>
<dbReference type="Gene3D" id="3.50.30.20">
    <property type="entry name" value="Carbamoyl-phosphate synthase small subunit, N-terminal domain"/>
    <property type="match status" value="1"/>
</dbReference>
<dbReference type="NCBIfam" id="NF009475">
    <property type="entry name" value="PRK12838.1"/>
    <property type="match status" value="1"/>
</dbReference>
<feature type="binding site" evidence="11">
    <location>
        <position position="238"/>
    </location>
    <ligand>
        <name>L-glutamine</name>
        <dbReference type="ChEBI" id="CHEBI:58359"/>
    </ligand>
</feature>
<dbReference type="EC" id="6.3.5.5" evidence="11"/>
<evidence type="ECO:0000256" key="7">
    <source>
        <dbReference type="ARBA" id="ARBA00022962"/>
    </source>
</evidence>
<keyword evidence="5 11" id="KW-0547">Nucleotide-binding</keyword>
<dbReference type="InterPro" id="IPR006274">
    <property type="entry name" value="CarbamoylP_synth_ssu"/>
</dbReference>
<dbReference type="RefSeq" id="WP_158351632.1">
    <property type="nucleotide sequence ID" value="NZ_CP032998.1"/>
</dbReference>
<dbReference type="GO" id="GO:0005524">
    <property type="term" value="F:ATP binding"/>
    <property type="evidence" value="ECO:0007669"/>
    <property type="project" value="UniProtKB-UniRule"/>
</dbReference>
<organism evidence="13 14">
    <name type="scientific">Buchnera aphidicola</name>
    <name type="common">Stegophylla sp.</name>
    <dbReference type="NCBI Taxonomy" id="2315800"/>
    <lineage>
        <taxon>Bacteria</taxon>
        <taxon>Pseudomonadati</taxon>
        <taxon>Pseudomonadota</taxon>
        <taxon>Gammaproteobacteria</taxon>
        <taxon>Enterobacterales</taxon>
        <taxon>Erwiniaceae</taxon>
        <taxon>Buchnera</taxon>
    </lineage>
</organism>
<comment type="catalytic activity">
    <reaction evidence="9 11">
        <text>hydrogencarbonate + L-glutamine + 2 ATP + H2O = carbamoyl phosphate + L-glutamate + 2 ADP + phosphate + 2 H(+)</text>
        <dbReference type="Rhea" id="RHEA:18633"/>
        <dbReference type="ChEBI" id="CHEBI:15377"/>
        <dbReference type="ChEBI" id="CHEBI:15378"/>
        <dbReference type="ChEBI" id="CHEBI:17544"/>
        <dbReference type="ChEBI" id="CHEBI:29985"/>
        <dbReference type="ChEBI" id="CHEBI:30616"/>
        <dbReference type="ChEBI" id="CHEBI:43474"/>
        <dbReference type="ChEBI" id="CHEBI:58228"/>
        <dbReference type="ChEBI" id="CHEBI:58359"/>
        <dbReference type="ChEBI" id="CHEBI:456216"/>
        <dbReference type="EC" id="6.3.5.5"/>
    </reaction>
</comment>
<dbReference type="FunFam" id="3.50.30.20:FF:000001">
    <property type="entry name" value="Carbamoyl-phosphate synthase small chain"/>
    <property type="match status" value="1"/>
</dbReference>
<feature type="region of interest" description="CPSase" evidence="11">
    <location>
        <begin position="1"/>
        <end position="187"/>
    </location>
</feature>